<dbReference type="InterPro" id="IPR027303">
    <property type="entry name" value="Gln_synth_gly_rich_site"/>
</dbReference>
<dbReference type="SUPFAM" id="SSF55931">
    <property type="entry name" value="Glutamine synthetase/guanido kinase"/>
    <property type="match status" value="1"/>
</dbReference>
<dbReference type="GO" id="GO:0004356">
    <property type="term" value="F:glutamine synthetase activity"/>
    <property type="evidence" value="ECO:0007669"/>
    <property type="project" value="InterPro"/>
</dbReference>
<evidence type="ECO:0000256" key="3">
    <source>
        <dbReference type="ARBA" id="ARBA00022842"/>
    </source>
</evidence>
<dbReference type="Gene3D" id="3.30.590.10">
    <property type="entry name" value="Glutamine synthetase/guanido kinase, catalytic domain"/>
    <property type="match status" value="1"/>
</dbReference>
<keyword evidence="9" id="KW-1185">Reference proteome</keyword>
<dbReference type="GO" id="GO:0006542">
    <property type="term" value="P:glutamine biosynthetic process"/>
    <property type="evidence" value="ECO:0007669"/>
    <property type="project" value="InterPro"/>
</dbReference>
<sequence>MSSSTIAASVAEWLKQHAIEEVECIIPNMVGNAIGKFISPEAFLQNNSRMPESLLAMTVTGDYAEDHFDFMDPKDIDMFLTADCSTLRLVPWAKKPTAQVVHSCFDKNGVMHPVSSRGVLQRVLKLYADEGWTPVVAPEMEFYVTEQNLDPKEELRPPVGNSGRRETAPPPFGIDAMNEYSDFVKDLYDCCYQQNIDVEGLVHECGTAQFEINFNHGDALYLADQVFAFKRTVRQVALQHKLHATFMAKPYQHEPGSAMHIHQSVLDQSGKNIFVDEQGNENARFLNFIGGMQKYTPYCLSLYAPNINSYRRYSSGHSAPANMEWGYENRNVGLRVPESPAIAKRVENRYPGADSNPYLALAASLACGYLGIKHKCEASEPHKGDAAAEGIKLSRDLLTSLNLLDALPELVDVFGETFVMAYKAVKAHEFEVANRVVTAWEREHLLLNV</sequence>
<comment type="cofactor">
    <cofactor evidence="1">
        <name>Mg(2+)</name>
        <dbReference type="ChEBI" id="CHEBI:18420"/>
    </cofactor>
</comment>
<dbReference type="GO" id="GO:0006598">
    <property type="term" value="P:polyamine catabolic process"/>
    <property type="evidence" value="ECO:0007669"/>
    <property type="project" value="TreeGrafter"/>
</dbReference>
<comment type="caution">
    <text evidence="8">The sequence shown here is derived from an EMBL/GenBank/DDBJ whole genome shotgun (WGS) entry which is preliminary data.</text>
</comment>
<keyword evidence="2" id="KW-0436">Ligase</keyword>
<reference evidence="8 9" key="1">
    <citation type="submission" date="2022-12" db="EMBL/GenBank/DDBJ databases">
        <title>Dasania phycosphaerae sp. nov., isolated from particulate material of the south coast of Korea.</title>
        <authorList>
            <person name="Jiang Y."/>
        </authorList>
    </citation>
    <scope>NUCLEOTIDE SEQUENCE [LARGE SCALE GENOMIC DNA]</scope>
    <source>
        <strain evidence="8 9">GY-19</strain>
    </source>
</reference>
<evidence type="ECO:0000313" key="8">
    <source>
        <dbReference type="EMBL" id="MCZ0865297.1"/>
    </source>
</evidence>
<dbReference type="InterPro" id="IPR036651">
    <property type="entry name" value="Gln_synt_N_sf"/>
</dbReference>
<feature type="domain" description="GS catalytic" evidence="7">
    <location>
        <begin position="116"/>
        <end position="449"/>
    </location>
</feature>
<evidence type="ECO:0000259" key="7">
    <source>
        <dbReference type="PROSITE" id="PS51987"/>
    </source>
</evidence>
<dbReference type="PANTHER" id="PTHR43785:SF3">
    <property type="entry name" value="GS CATALYTIC DOMAIN-CONTAINING PROTEIN"/>
    <property type="match status" value="1"/>
</dbReference>
<dbReference type="InterPro" id="IPR008146">
    <property type="entry name" value="Gln_synth_cat_dom"/>
</dbReference>
<dbReference type="SUPFAM" id="SSF54368">
    <property type="entry name" value="Glutamine synthetase, N-terminal domain"/>
    <property type="match status" value="1"/>
</dbReference>
<dbReference type="AlphaFoldDB" id="A0A9J6RLV8"/>
<evidence type="ECO:0000256" key="2">
    <source>
        <dbReference type="ARBA" id="ARBA00022598"/>
    </source>
</evidence>
<comment type="similarity">
    <text evidence="4 5">Belongs to the glutamine synthetase family.</text>
</comment>
<dbReference type="PROSITE" id="PS00181">
    <property type="entry name" value="GLNA_ATP"/>
    <property type="match status" value="1"/>
</dbReference>
<name>A0A9J6RLV8_9GAMM</name>
<dbReference type="InterPro" id="IPR014746">
    <property type="entry name" value="Gln_synth/guanido_kin_cat_dom"/>
</dbReference>
<dbReference type="EMBL" id="JAPTGG010000006">
    <property type="protein sequence ID" value="MCZ0865297.1"/>
    <property type="molecule type" value="Genomic_DNA"/>
</dbReference>
<accession>A0A9J6RLV8</accession>
<feature type="region of interest" description="Disordered" evidence="6">
    <location>
        <begin position="151"/>
        <end position="171"/>
    </location>
</feature>
<evidence type="ECO:0000256" key="4">
    <source>
        <dbReference type="PROSITE-ProRule" id="PRU01331"/>
    </source>
</evidence>
<evidence type="ECO:0000256" key="5">
    <source>
        <dbReference type="RuleBase" id="RU000384"/>
    </source>
</evidence>
<evidence type="ECO:0000256" key="6">
    <source>
        <dbReference type="SAM" id="MobiDB-lite"/>
    </source>
</evidence>
<dbReference type="Proteomes" id="UP001069090">
    <property type="component" value="Unassembled WGS sequence"/>
</dbReference>
<evidence type="ECO:0000256" key="1">
    <source>
        <dbReference type="ARBA" id="ARBA00001946"/>
    </source>
</evidence>
<dbReference type="RefSeq" id="WP_258331444.1">
    <property type="nucleotide sequence ID" value="NZ_JAPTGG010000006.1"/>
</dbReference>
<evidence type="ECO:0000313" key="9">
    <source>
        <dbReference type="Proteomes" id="UP001069090"/>
    </source>
</evidence>
<organism evidence="8 9">
    <name type="scientific">Dasania phycosphaerae</name>
    <dbReference type="NCBI Taxonomy" id="2950436"/>
    <lineage>
        <taxon>Bacteria</taxon>
        <taxon>Pseudomonadati</taxon>
        <taxon>Pseudomonadota</taxon>
        <taxon>Gammaproteobacteria</taxon>
        <taxon>Cellvibrionales</taxon>
        <taxon>Spongiibacteraceae</taxon>
        <taxon>Dasania</taxon>
    </lineage>
</organism>
<dbReference type="Gene3D" id="3.10.20.70">
    <property type="entry name" value="Glutamine synthetase, N-terminal domain"/>
    <property type="match status" value="1"/>
</dbReference>
<proteinExistence type="inferred from homology"/>
<keyword evidence="3" id="KW-0460">Magnesium</keyword>
<dbReference type="PANTHER" id="PTHR43785">
    <property type="entry name" value="GAMMA-GLUTAMYLPUTRESCINE SYNTHETASE"/>
    <property type="match status" value="1"/>
</dbReference>
<gene>
    <name evidence="8" type="ORF">O0V09_08805</name>
</gene>
<dbReference type="SMART" id="SM01230">
    <property type="entry name" value="Gln-synt_C"/>
    <property type="match status" value="1"/>
</dbReference>
<dbReference type="Pfam" id="PF00120">
    <property type="entry name" value="Gln-synt_C"/>
    <property type="match status" value="1"/>
</dbReference>
<protein>
    <submittedName>
        <fullName evidence="8">Glutamine synthetase family protein</fullName>
    </submittedName>
</protein>
<dbReference type="PROSITE" id="PS51987">
    <property type="entry name" value="GS_CATALYTIC"/>
    <property type="match status" value="1"/>
</dbReference>